<accession>A0A1G7CK44</accession>
<keyword evidence="1" id="KW-0812">Transmembrane</keyword>
<dbReference type="InterPro" id="IPR005625">
    <property type="entry name" value="PepSY-ass_TM"/>
</dbReference>
<keyword evidence="1" id="KW-1133">Transmembrane helix</keyword>
<feature type="transmembrane region" description="Helical" evidence="1">
    <location>
        <begin position="234"/>
        <end position="258"/>
    </location>
</feature>
<evidence type="ECO:0000313" key="3">
    <source>
        <dbReference type="Proteomes" id="UP000183685"/>
    </source>
</evidence>
<dbReference type="PANTHER" id="PTHR40115">
    <property type="entry name" value="INNER MEMBRANE PROTEIN WITH PEPSY TM HELIX"/>
    <property type="match status" value="1"/>
</dbReference>
<dbReference type="PANTHER" id="PTHR40115:SF1">
    <property type="entry name" value="INNER MEMBRANE PROTEIN WITH PEPSY TM HELIX"/>
    <property type="match status" value="1"/>
</dbReference>
<evidence type="ECO:0000313" key="2">
    <source>
        <dbReference type="EMBL" id="SDE39613.1"/>
    </source>
</evidence>
<dbReference type="Pfam" id="PF03929">
    <property type="entry name" value="PepSY_TM"/>
    <property type="match status" value="1"/>
</dbReference>
<sequence length="275" mass="30468">MNAPFLDPKTSEKRRRAARLRASLVRWHRRLGVAAALLVLLLSVTGIILSHAESFRLHETNISPVLAETFYDAAPATPPSGVETSQGWLVWLDRSLYLNGMALPRQLGTLHGVVETDMLVAIAGQNEILLFTRDGDFVETLNSAALPGPVDRIAKISDDLVVIESAGGYYQTTGDFLDWQATEFETADFIGWSAPTQALPASVRQTALEVHGVAEVTTHRFVSDLHSGRTFGPWGPFIMDAAAILLIFLSLSGFYMWWRQRRARIQNKRLMPPAE</sequence>
<dbReference type="OrthoDB" id="9204737at2"/>
<dbReference type="STRING" id="637679.GCA_001550055_03086"/>
<dbReference type="EMBL" id="FNAK01000006">
    <property type="protein sequence ID" value="SDE39613.1"/>
    <property type="molecule type" value="Genomic_DNA"/>
</dbReference>
<evidence type="ECO:0000256" key="1">
    <source>
        <dbReference type="SAM" id="Phobius"/>
    </source>
</evidence>
<reference evidence="2 3" key="1">
    <citation type="submission" date="2016-10" db="EMBL/GenBank/DDBJ databases">
        <authorList>
            <person name="de Groot N.N."/>
        </authorList>
    </citation>
    <scope>NUCLEOTIDE SEQUENCE [LARGE SCALE GENOMIC DNA]</scope>
    <source>
        <strain evidence="2 3">CGMCC 1.9109</strain>
    </source>
</reference>
<dbReference type="AlphaFoldDB" id="A0A1G7CK44"/>
<protein>
    <submittedName>
        <fullName evidence="2">PepSY-associated TM region</fullName>
    </submittedName>
</protein>
<proteinExistence type="predicted"/>
<keyword evidence="1" id="KW-0472">Membrane</keyword>
<dbReference type="Proteomes" id="UP000183685">
    <property type="component" value="Unassembled WGS sequence"/>
</dbReference>
<gene>
    <name evidence="2" type="ORF">SAMN04488071_2835</name>
</gene>
<organism evidence="2 3">
    <name type="scientific">Kordiimonas lacus</name>
    <dbReference type="NCBI Taxonomy" id="637679"/>
    <lineage>
        <taxon>Bacteria</taxon>
        <taxon>Pseudomonadati</taxon>
        <taxon>Pseudomonadota</taxon>
        <taxon>Alphaproteobacteria</taxon>
        <taxon>Kordiimonadales</taxon>
        <taxon>Kordiimonadaceae</taxon>
        <taxon>Kordiimonas</taxon>
    </lineage>
</organism>
<keyword evidence="3" id="KW-1185">Reference proteome</keyword>
<dbReference type="RefSeq" id="WP_068306718.1">
    <property type="nucleotide sequence ID" value="NZ_FNAK01000006.1"/>
</dbReference>
<name>A0A1G7CK44_9PROT</name>
<dbReference type="InterPro" id="IPR032307">
    <property type="entry name" value="PepSY_TM-like_2"/>
</dbReference>